<name>A0A1V4I9Z7_9CLOT</name>
<keyword evidence="3" id="KW-1185">Reference proteome</keyword>
<dbReference type="AlphaFoldDB" id="A0A1V4I9Z7"/>
<evidence type="ECO:0000313" key="3">
    <source>
        <dbReference type="Proteomes" id="UP000190080"/>
    </source>
</evidence>
<dbReference type="GO" id="GO:0006508">
    <property type="term" value="P:proteolysis"/>
    <property type="evidence" value="ECO:0007669"/>
    <property type="project" value="UniProtKB-KW"/>
</dbReference>
<reference evidence="2 3" key="1">
    <citation type="submission" date="2017-03" db="EMBL/GenBank/DDBJ databases">
        <title>Genome sequence of Clostridium oryzae DSM 28571.</title>
        <authorList>
            <person name="Poehlein A."/>
            <person name="Daniel R."/>
        </authorList>
    </citation>
    <scope>NUCLEOTIDE SEQUENCE [LARGE SCALE GENOMIC DNA]</scope>
    <source>
        <strain evidence="2 3">DSM 28571</strain>
    </source>
</reference>
<dbReference type="EMBL" id="MZGV01000090">
    <property type="protein sequence ID" value="OPJ56704.1"/>
    <property type="molecule type" value="Genomic_DNA"/>
</dbReference>
<keyword evidence="1" id="KW-0732">Signal</keyword>
<proteinExistence type="predicted"/>
<dbReference type="STRING" id="1450648.CLORY_41940"/>
<evidence type="ECO:0000256" key="1">
    <source>
        <dbReference type="SAM" id="SignalP"/>
    </source>
</evidence>
<accession>A0A1V4I9Z7</accession>
<feature type="chain" id="PRO_5039410589" evidence="1">
    <location>
        <begin position="23"/>
        <end position="549"/>
    </location>
</feature>
<evidence type="ECO:0000313" key="2">
    <source>
        <dbReference type="EMBL" id="OPJ56704.1"/>
    </source>
</evidence>
<comment type="caution">
    <text evidence="2">The sequence shown here is derived from an EMBL/GenBank/DDBJ whole genome shotgun (WGS) entry which is preliminary data.</text>
</comment>
<keyword evidence="2" id="KW-0645">Protease</keyword>
<dbReference type="GO" id="GO:0008233">
    <property type="term" value="F:peptidase activity"/>
    <property type="evidence" value="ECO:0007669"/>
    <property type="project" value="UniProtKB-KW"/>
</dbReference>
<organism evidence="2 3">
    <name type="scientific">Clostridium oryzae</name>
    <dbReference type="NCBI Taxonomy" id="1450648"/>
    <lineage>
        <taxon>Bacteria</taxon>
        <taxon>Bacillati</taxon>
        <taxon>Bacillota</taxon>
        <taxon>Clostridia</taxon>
        <taxon>Eubacteriales</taxon>
        <taxon>Clostridiaceae</taxon>
        <taxon>Clostridium</taxon>
    </lineage>
</organism>
<dbReference type="EC" id="3.4.21.-" evidence="2"/>
<keyword evidence="2" id="KW-0378">Hydrolase</keyword>
<feature type="signal peptide" evidence="1">
    <location>
        <begin position="1"/>
        <end position="22"/>
    </location>
</feature>
<dbReference type="RefSeq" id="WP_079428179.1">
    <property type="nucleotide sequence ID" value="NZ_MZGV01000090.1"/>
</dbReference>
<dbReference type="Proteomes" id="UP000190080">
    <property type="component" value="Unassembled WGS sequence"/>
</dbReference>
<dbReference type="OrthoDB" id="1706091at2"/>
<gene>
    <name evidence="2" type="primary">epr</name>
    <name evidence="2" type="ORF">CLORY_41940</name>
</gene>
<dbReference type="PROSITE" id="PS51257">
    <property type="entry name" value="PROKAR_LIPOPROTEIN"/>
    <property type="match status" value="1"/>
</dbReference>
<protein>
    <submittedName>
        <fullName evidence="2">Minor extracellular protease Epr</fullName>
        <ecNumber evidence="2">3.4.21.-</ecNumber>
    </submittedName>
</protein>
<sequence length="549" mass="59864">MKKFKSLAAIITGVIVSASLFSGCSNDESTLLLALKKNGTITSAQSATTLSANINAVNQTAAEKKDAKEFIETINGSSISINSDFVKKDSSLQSKTDVSLKSDLSNGSLATVWMDNSVTNGKAYEKSIYKLSDMIKYSADMPEKFAKKTYMTVDTNDIAKLASEVNEKENAPIQQFTENTRKKLIKFVQDYIQNYNPGVTAITYKGEQDGLKNYELKIDNTQLKSILLYSATKLGKDTETADLLKGIVKDYVALEGLSSKETKKEIDEANADIDNALKYLSNSDGKLGTAIDKIALLGPKGIDINFYVNNEGYLTKTNGTVEIVLDMKKLTSDLKAESGAVDDATIPSYTGQYTVDLNFSNELTNINQSSVAVTLPALTKSNSYSLTEYNKYTQEQQRLEAAKTIANRAIKSKNKGVINSAILTVKALPNSTEKTKLLNKLNAALYSVNKTDASKLVKKAKKSLAIADYEKATAAINKLTKADKTKLSKDLKKVKTKVYTKSVVSAQKAINSVKKHNTKANISAAKKAISKVKGKANRDYLTKQLNKSK</sequence>